<comment type="similarity">
    <text evidence="1">Belongs to the Rv1128c/1148c/1588c/1702c/1945/3466 family.</text>
</comment>
<dbReference type="STRING" id="1823756.A4H34_06285"/>
<comment type="caution">
    <text evidence="3">The sequence shown here is derived from an EMBL/GenBank/DDBJ whole genome shotgun (WGS) entry which is preliminary data.</text>
</comment>
<evidence type="ECO:0000313" key="3">
    <source>
        <dbReference type="EMBL" id="OAP86720.1"/>
    </source>
</evidence>
<evidence type="ECO:0000259" key="2">
    <source>
        <dbReference type="SMART" id="SM00507"/>
    </source>
</evidence>
<dbReference type="GO" id="GO:0004519">
    <property type="term" value="F:endonuclease activity"/>
    <property type="evidence" value="ECO:0007669"/>
    <property type="project" value="InterPro"/>
</dbReference>
<sequence length="566" mass="61340">MSADVGILDVASAQSGAPTPTFSVRNGRKGRIPAVREGRGFGKCLAELEALVSELGEKDVFGLSDEQLLSGAQALAKLASRLGAVRGQVLVAVDERCSWQSSGMRTLIQWNERSSGQSPKAATREIERARALEEDLPVLSRALKTGEIFAEHVDVVRKVFSTPVLKKAANDEGVQKEFVSWAKRCGAREFERRVRARALRDDPALGVELEKSEAKDERVAFAPEGFGMRVTGWLSSETSAILDTALSALMGRKSVDDARTLPQRRAGALIELASLKLDEGSLGRGARIRPHLSVHVPLATLVEVERTSRPCASLDVGFSSDGRGDENRGDAEKTHIGEIGEWPGSSRSELEIGSFEEVGSVEEEGELLEGRIRLFEERRRTAGRKHDGCCEAGCGQGRIGRCLDRVREESRELGKLLAVMPAAVDLTALKGLEPATLDDGSALSMTQLARLMCDSSVSRVVFSSSGEVMDVGREKRLFTPAQARAVVARDRTCRYPGCSDTIAHGQIHHALPWQAGGRTDLANAVLLCWHHHSLVHREMVTSFHHDGGFLFSGKDGAVIGVRRNGT</sequence>
<evidence type="ECO:0000313" key="4">
    <source>
        <dbReference type="Proteomes" id="UP000078368"/>
    </source>
</evidence>
<name>A0A179B5K7_9ACTO</name>
<protein>
    <recommendedName>
        <fullName evidence="2">HNH nuclease domain-containing protein</fullName>
    </recommendedName>
</protein>
<gene>
    <name evidence="3" type="ORF">A4H34_06285</name>
</gene>
<dbReference type="SMART" id="SM00507">
    <property type="entry name" value="HNHc"/>
    <property type="match status" value="1"/>
</dbReference>
<dbReference type="Proteomes" id="UP000078368">
    <property type="component" value="Unassembled WGS sequence"/>
</dbReference>
<keyword evidence="4" id="KW-1185">Reference proteome</keyword>
<dbReference type="RefSeq" id="WP_064231409.1">
    <property type="nucleotide sequence ID" value="NZ_LVZK01000001.1"/>
</dbReference>
<dbReference type="AlphaFoldDB" id="A0A179B5K7"/>
<dbReference type="InterPro" id="IPR002711">
    <property type="entry name" value="HNH"/>
</dbReference>
<dbReference type="Gene3D" id="1.10.30.50">
    <property type="match status" value="1"/>
</dbReference>
<dbReference type="InterPro" id="IPR003870">
    <property type="entry name" value="DUF222"/>
</dbReference>
<dbReference type="InterPro" id="IPR003615">
    <property type="entry name" value="HNH_nuc"/>
</dbReference>
<dbReference type="EMBL" id="LVZK01000001">
    <property type="protein sequence ID" value="OAP86720.1"/>
    <property type="molecule type" value="Genomic_DNA"/>
</dbReference>
<evidence type="ECO:0000256" key="1">
    <source>
        <dbReference type="ARBA" id="ARBA00023450"/>
    </source>
</evidence>
<dbReference type="GO" id="GO:0003676">
    <property type="term" value="F:nucleic acid binding"/>
    <property type="evidence" value="ECO:0007669"/>
    <property type="project" value="InterPro"/>
</dbReference>
<dbReference type="GO" id="GO:0008270">
    <property type="term" value="F:zinc ion binding"/>
    <property type="evidence" value="ECO:0007669"/>
    <property type="project" value="InterPro"/>
</dbReference>
<organism evidence="3 4">
    <name type="scientific">Peptidiphaga gingivicola</name>
    <dbReference type="NCBI Taxonomy" id="2741497"/>
    <lineage>
        <taxon>Bacteria</taxon>
        <taxon>Bacillati</taxon>
        <taxon>Actinomycetota</taxon>
        <taxon>Actinomycetes</taxon>
        <taxon>Actinomycetales</taxon>
        <taxon>Actinomycetaceae</taxon>
        <taxon>Peptidiphaga</taxon>
    </lineage>
</organism>
<accession>A0A179B5K7</accession>
<dbReference type="Pfam" id="PF01844">
    <property type="entry name" value="HNH"/>
    <property type="match status" value="1"/>
</dbReference>
<reference evidence="3 4" key="1">
    <citation type="submission" date="2016-04" db="EMBL/GenBank/DDBJ databases">
        <title>Peptidophaga gingivicola gen. nov., sp. nov., isolated from human subgingival plaque.</title>
        <authorList>
            <person name="Beall C.J."/>
            <person name="Mokrzan E.M."/>
            <person name="Griffen A.L."/>
            <person name="Leys E.J."/>
        </authorList>
    </citation>
    <scope>NUCLEOTIDE SEQUENCE [LARGE SCALE GENOMIC DNA]</scope>
    <source>
        <strain evidence="3 4">BA112</strain>
    </source>
</reference>
<dbReference type="CDD" id="cd00085">
    <property type="entry name" value="HNHc"/>
    <property type="match status" value="1"/>
</dbReference>
<feature type="domain" description="HNH nuclease" evidence="2">
    <location>
        <begin position="481"/>
        <end position="533"/>
    </location>
</feature>
<proteinExistence type="inferred from homology"/>
<dbReference type="Pfam" id="PF02720">
    <property type="entry name" value="DUF222"/>
    <property type="match status" value="2"/>
</dbReference>